<evidence type="ECO:0008006" key="3">
    <source>
        <dbReference type="Google" id="ProtNLM"/>
    </source>
</evidence>
<protein>
    <recommendedName>
        <fullName evidence="3">DNA helicase</fullName>
    </recommendedName>
</protein>
<keyword evidence="2" id="KW-1185">Reference proteome</keyword>
<dbReference type="AlphaFoldDB" id="A0A4R0XBS9"/>
<organism evidence="1 2">
    <name type="scientific">Paraburkholderia steynii</name>
    <dbReference type="NCBI Taxonomy" id="1245441"/>
    <lineage>
        <taxon>Bacteria</taxon>
        <taxon>Pseudomonadati</taxon>
        <taxon>Pseudomonadota</taxon>
        <taxon>Betaproteobacteria</taxon>
        <taxon>Burkholderiales</taxon>
        <taxon>Burkholderiaceae</taxon>
        <taxon>Paraburkholderia</taxon>
    </lineage>
</organism>
<accession>A0A4R0XBS9</accession>
<evidence type="ECO:0000313" key="2">
    <source>
        <dbReference type="Proteomes" id="UP000294200"/>
    </source>
</evidence>
<proteinExistence type="predicted"/>
<dbReference type="Proteomes" id="UP000294200">
    <property type="component" value="Unassembled WGS sequence"/>
</dbReference>
<dbReference type="EMBL" id="MWML01000273">
    <property type="protein sequence ID" value="TCG04239.1"/>
    <property type="molecule type" value="Genomic_DNA"/>
</dbReference>
<evidence type="ECO:0000313" key="1">
    <source>
        <dbReference type="EMBL" id="TCG04239.1"/>
    </source>
</evidence>
<dbReference type="Gene3D" id="3.40.50.300">
    <property type="entry name" value="P-loop containing nucleotide triphosphate hydrolases"/>
    <property type="match status" value="1"/>
</dbReference>
<dbReference type="InterPro" id="IPR027417">
    <property type="entry name" value="P-loop_NTPase"/>
</dbReference>
<gene>
    <name evidence="1" type="ORF">BZM27_42345</name>
</gene>
<reference evidence="1 2" key="1">
    <citation type="submission" date="2017-02" db="EMBL/GenBank/DDBJ databases">
        <title>Paraburkholderia sophoroidis sp. nov. and Paraburkholderia steynii sp. nov. rhizobial symbionts of the fynbos legume Hypocalyptus sophoroides.</title>
        <authorList>
            <person name="Steenkamp E.T."/>
            <person name="Beukes C.W."/>
            <person name="Van Zyl E."/>
            <person name="Avontuur J."/>
            <person name="Chan W.Y."/>
            <person name="Hassen A."/>
            <person name="Palmer M."/>
            <person name="Mthombeni L."/>
            <person name="Phalane F."/>
            <person name="Sereme K."/>
            <person name="Venter S.N."/>
        </authorList>
    </citation>
    <scope>NUCLEOTIDE SEQUENCE [LARGE SCALE GENOMIC DNA]</scope>
    <source>
        <strain evidence="1 2">HC1.1ba</strain>
    </source>
</reference>
<sequence length="152" mass="16556">MVHAFFSDRRMRGFSGTRCAFHPALVRMPRPFKVTDEQEAVIDAVVRGGDLKIKAYAGAGKTSTLGLVADQLTGRRGSYLAFNREIAGHARRRHPSHVGARTMHSVARASVPLALRARIGLPSEPPHELGYPPLSVQFATPSMSAREPDDGQ</sequence>
<dbReference type="SUPFAM" id="SSF52540">
    <property type="entry name" value="P-loop containing nucleoside triphosphate hydrolases"/>
    <property type="match status" value="1"/>
</dbReference>
<name>A0A4R0XBS9_9BURK</name>
<comment type="caution">
    <text evidence="1">The sequence shown here is derived from an EMBL/GenBank/DDBJ whole genome shotgun (WGS) entry which is preliminary data.</text>
</comment>